<dbReference type="RefSeq" id="WP_204416838.1">
    <property type="nucleotide sequence ID" value="NZ_JAFBED010000005.1"/>
</dbReference>
<dbReference type="EMBL" id="JAFBED010000005">
    <property type="protein sequence ID" value="MBM7620790.1"/>
    <property type="molecule type" value="Genomic_DNA"/>
</dbReference>
<keyword evidence="2" id="KW-1185">Reference proteome</keyword>
<gene>
    <name evidence="1" type="ORF">JOC95_002645</name>
</gene>
<accession>A0ABS2P1J6</accession>
<organism evidence="1 2">
    <name type="scientific">Sutcliffiella tianshenii</name>
    <dbReference type="NCBI Taxonomy" id="1463404"/>
    <lineage>
        <taxon>Bacteria</taxon>
        <taxon>Bacillati</taxon>
        <taxon>Bacillota</taxon>
        <taxon>Bacilli</taxon>
        <taxon>Bacillales</taxon>
        <taxon>Bacillaceae</taxon>
        <taxon>Sutcliffiella</taxon>
    </lineage>
</organism>
<sequence length="356" mass="40956">MMTLGILSFLKPTPYMTKIAQHSVSRMTVFHFTPQQLTWEEEINGLRFCPEKLEWVSDSFPIPSFIYDRCFYSTLSARGLSGRVERLKQDDAHRFLGYGLPNKWIVYQALSTDPALSSFFPKTLRLTTPTFLLANLQLEKKWLLKPIQGSQGKGLIKVEASNGLLLAKEVNQPGERLFTFRSSLQFQQWLHTRMQKTSYIFQPFLPLQNEEGCPFDIRLLLQKDGNGEWQERIRIIRTGIPHHITSNLAGGGRMHTFTSLSKSFSSALKRKLEDDIRKIVTHLPVLLEKEFRPLFELGLDLGLDNRMNLWILDINSKPGHKIVTMTAKHVQQEIYEAPSKYCAHLDFSLGNKMGVE</sequence>
<evidence type="ECO:0000313" key="1">
    <source>
        <dbReference type="EMBL" id="MBM7620790.1"/>
    </source>
</evidence>
<protein>
    <submittedName>
        <fullName evidence="1">Glutathione synthase/RimK-type ligase-like ATP-grasp enzyme</fullName>
    </submittedName>
</protein>
<comment type="caution">
    <text evidence="1">The sequence shown here is derived from an EMBL/GenBank/DDBJ whole genome shotgun (WGS) entry which is preliminary data.</text>
</comment>
<dbReference type="InterPro" id="IPR026838">
    <property type="entry name" value="YheC/D"/>
</dbReference>
<evidence type="ECO:0000313" key="2">
    <source>
        <dbReference type="Proteomes" id="UP000737402"/>
    </source>
</evidence>
<dbReference type="SUPFAM" id="SSF56059">
    <property type="entry name" value="Glutathione synthetase ATP-binding domain-like"/>
    <property type="match status" value="1"/>
</dbReference>
<name>A0ABS2P1J6_9BACI</name>
<dbReference type="Gene3D" id="3.30.470.20">
    <property type="entry name" value="ATP-grasp fold, B domain"/>
    <property type="match status" value="1"/>
</dbReference>
<dbReference type="Proteomes" id="UP000737402">
    <property type="component" value="Unassembled WGS sequence"/>
</dbReference>
<proteinExistence type="predicted"/>
<reference evidence="1 2" key="1">
    <citation type="submission" date="2021-01" db="EMBL/GenBank/DDBJ databases">
        <title>Genomic Encyclopedia of Type Strains, Phase IV (KMG-IV): sequencing the most valuable type-strain genomes for metagenomic binning, comparative biology and taxonomic classification.</title>
        <authorList>
            <person name="Goeker M."/>
        </authorList>
    </citation>
    <scope>NUCLEOTIDE SEQUENCE [LARGE SCALE GENOMIC DNA]</scope>
    <source>
        <strain evidence="1 2">DSM 25879</strain>
    </source>
</reference>
<dbReference type="Pfam" id="PF14398">
    <property type="entry name" value="ATPgrasp_YheCD"/>
    <property type="match status" value="1"/>
</dbReference>